<protein>
    <submittedName>
        <fullName evidence="2">Uncharacterized protein</fullName>
    </submittedName>
</protein>
<organism evidence="2 3">
    <name type="scientific">Humicola insolens</name>
    <name type="common">Soft-rot fungus</name>
    <dbReference type="NCBI Taxonomy" id="85995"/>
    <lineage>
        <taxon>Eukaryota</taxon>
        <taxon>Fungi</taxon>
        <taxon>Dikarya</taxon>
        <taxon>Ascomycota</taxon>
        <taxon>Pezizomycotina</taxon>
        <taxon>Sordariomycetes</taxon>
        <taxon>Sordariomycetidae</taxon>
        <taxon>Sordariales</taxon>
        <taxon>Chaetomiaceae</taxon>
        <taxon>Mycothermus</taxon>
    </lineage>
</organism>
<evidence type="ECO:0000313" key="3">
    <source>
        <dbReference type="Proteomes" id="UP001583172"/>
    </source>
</evidence>
<feature type="region of interest" description="Disordered" evidence="1">
    <location>
        <begin position="162"/>
        <end position="186"/>
    </location>
</feature>
<evidence type="ECO:0000313" key="2">
    <source>
        <dbReference type="EMBL" id="KAL1837711.1"/>
    </source>
</evidence>
<gene>
    <name evidence="2" type="ORF">VTJ49DRAFT_3486</name>
</gene>
<evidence type="ECO:0000256" key="1">
    <source>
        <dbReference type="SAM" id="MobiDB-lite"/>
    </source>
</evidence>
<name>A0ABR3V7H9_HUMIN</name>
<sequence length="186" mass="20111">MIQKPAPSLRSPRVCLLDFSCFVSLFSLSFLHTLSAAVLSEAHQTSPCSITALLPSLDQHCCPPIPAIDIPASVSRTTTSMTANADGVPKAPVVHEAHEVDTFRMSRFPKSRTNAAARRKRRECPASGRVESTEKLIVTIQIPRRRCSRVGCQQSALCRAPSLESGAPTCRGGSSPGRTERETQRG</sequence>
<accession>A0ABR3V7H9</accession>
<proteinExistence type="predicted"/>
<dbReference type="EMBL" id="JAZGSY010000269">
    <property type="protein sequence ID" value="KAL1837711.1"/>
    <property type="molecule type" value="Genomic_DNA"/>
</dbReference>
<dbReference type="Proteomes" id="UP001583172">
    <property type="component" value="Unassembled WGS sequence"/>
</dbReference>
<comment type="caution">
    <text evidence="2">The sequence shown here is derived from an EMBL/GenBank/DDBJ whole genome shotgun (WGS) entry which is preliminary data.</text>
</comment>
<keyword evidence="3" id="KW-1185">Reference proteome</keyword>
<reference evidence="2 3" key="1">
    <citation type="journal article" date="2024" name="Commun. Biol.">
        <title>Comparative genomic analysis of thermophilic fungi reveals convergent evolutionary adaptations and gene losses.</title>
        <authorList>
            <person name="Steindorff A.S."/>
            <person name="Aguilar-Pontes M.V."/>
            <person name="Robinson A.J."/>
            <person name="Andreopoulos B."/>
            <person name="LaButti K."/>
            <person name="Kuo A."/>
            <person name="Mondo S."/>
            <person name="Riley R."/>
            <person name="Otillar R."/>
            <person name="Haridas S."/>
            <person name="Lipzen A."/>
            <person name="Grimwood J."/>
            <person name="Schmutz J."/>
            <person name="Clum A."/>
            <person name="Reid I.D."/>
            <person name="Moisan M.C."/>
            <person name="Butler G."/>
            <person name="Nguyen T.T.M."/>
            <person name="Dewar K."/>
            <person name="Conant G."/>
            <person name="Drula E."/>
            <person name="Henrissat B."/>
            <person name="Hansel C."/>
            <person name="Singer S."/>
            <person name="Hutchinson M.I."/>
            <person name="de Vries R.P."/>
            <person name="Natvig D.O."/>
            <person name="Powell A.J."/>
            <person name="Tsang A."/>
            <person name="Grigoriev I.V."/>
        </authorList>
    </citation>
    <scope>NUCLEOTIDE SEQUENCE [LARGE SCALE GENOMIC DNA]</scope>
    <source>
        <strain evidence="2 3">CBS 620.91</strain>
    </source>
</reference>